<keyword evidence="7" id="KW-0315">Glutamine amidotransferase</keyword>
<keyword evidence="6" id="KW-0677">Repeat</keyword>
<name>A0ABU3KKE8_9BURK</name>
<dbReference type="CDD" id="cd05008">
    <property type="entry name" value="SIS_GlmS_GlmD_1"/>
    <property type="match status" value="1"/>
</dbReference>
<dbReference type="InterPro" id="IPR035490">
    <property type="entry name" value="GlmS/FrlB_SIS"/>
</dbReference>
<dbReference type="Gene3D" id="3.40.50.10490">
    <property type="entry name" value="Glucose-6-phosphate isomerase like protein, domain 1"/>
    <property type="match status" value="2"/>
</dbReference>
<dbReference type="InterPro" id="IPR029055">
    <property type="entry name" value="Ntn_hydrolases_N"/>
</dbReference>
<gene>
    <name evidence="8 11" type="primary">glmS</name>
    <name evidence="11" type="ORF">RAE19_05865</name>
</gene>
<dbReference type="InterPro" id="IPR001347">
    <property type="entry name" value="SIS_dom"/>
</dbReference>
<dbReference type="CDD" id="cd00714">
    <property type="entry name" value="GFAT"/>
    <property type="match status" value="1"/>
</dbReference>
<keyword evidence="12" id="KW-1185">Reference proteome</keyword>
<dbReference type="RefSeq" id="WP_313874034.1">
    <property type="nucleotide sequence ID" value="NZ_JAVBIK010000001.1"/>
</dbReference>
<dbReference type="Pfam" id="PF13522">
    <property type="entry name" value="GATase_6"/>
    <property type="match status" value="1"/>
</dbReference>
<comment type="function">
    <text evidence="8">Catalyzes the first step in hexosamine metabolism, converting fructose-6P into glucosamine-6P using glutamine as a nitrogen source.</text>
</comment>
<evidence type="ECO:0000313" key="11">
    <source>
        <dbReference type="EMBL" id="MDT7518261.1"/>
    </source>
</evidence>
<dbReference type="Gene3D" id="3.60.20.10">
    <property type="entry name" value="Glutamine Phosphoribosylpyrophosphate, subunit 1, domain 1"/>
    <property type="match status" value="1"/>
</dbReference>
<comment type="catalytic activity">
    <reaction evidence="1 8">
        <text>D-fructose 6-phosphate + L-glutamine = D-glucosamine 6-phosphate + L-glutamate</text>
        <dbReference type="Rhea" id="RHEA:13237"/>
        <dbReference type="ChEBI" id="CHEBI:29985"/>
        <dbReference type="ChEBI" id="CHEBI:58359"/>
        <dbReference type="ChEBI" id="CHEBI:58725"/>
        <dbReference type="ChEBI" id="CHEBI:61527"/>
        <dbReference type="EC" id="2.6.1.16"/>
    </reaction>
</comment>
<dbReference type="EC" id="2.6.1.16" evidence="2 8"/>
<keyword evidence="8" id="KW-0963">Cytoplasm</keyword>
<dbReference type="Pfam" id="PF01380">
    <property type="entry name" value="SIS"/>
    <property type="match status" value="2"/>
</dbReference>
<dbReference type="PROSITE" id="PS51278">
    <property type="entry name" value="GATASE_TYPE_2"/>
    <property type="match status" value="1"/>
</dbReference>
<dbReference type="GO" id="GO:0004360">
    <property type="term" value="F:glutamine-fructose-6-phosphate transaminase (isomerizing) activity"/>
    <property type="evidence" value="ECO:0007669"/>
    <property type="project" value="UniProtKB-EC"/>
</dbReference>
<keyword evidence="4 8" id="KW-0032">Aminotransferase</keyword>
<evidence type="ECO:0000313" key="12">
    <source>
        <dbReference type="Proteomes" id="UP001321700"/>
    </source>
</evidence>
<dbReference type="InterPro" id="IPR005855">
    <property type="entry name" value="GFAT"/>
</dbReference>
<accession>A0ABU3KKE8</accession>
<feature type="active site" description="Nucleophile; for GATase activity" evidence="8">
    <location>
        <position position="2"/>
    </location>
</feature>
<dbReference type="InterPro" id="IPR046348">
    <property type="entry name" value="SIS_dom_sf"/>
</dbReference>
<feature type="initiator methionine" description="Removed" evidence="8">
    <location>
        <position position="1"/>
    </location>
</feature>
<feature type="domain" description="SIS" evidence="10">
    <location>
        <begin position="307"/>
        <end position="447"/>
    </location>
</feature>
<evidence type="ECO:0000256" key="1">
    <source>
        <dbReference type="ARBA" id="ARBA00001031"/>
    </source>
</evidence>
<dbReference type="SUPFAM" id="SSF53697">
    <property type="entry name" value="SIS domain"/>
    <property type="match status" value="1"/>
</dbReference>
<keyword evidence="5 8" id="KW-0808">Transferase</keyword>
<comment type="subunit">
    <text evidence="8">Homodimer.</text>
</comment>
<comment type="caution">
    <text evidence="11">The sequence shown here is derived from an EMBL/GenBank/DDBJ whole genome shotgun (WGS) entry which is preliminary data.</text>
</comment>
<dbReference type="InterPro" id="IPR035466">
    <property type="entry name" value="GlmS/AgaS_SIS"/>
</dbReference>
<dbReference type="NCBIfam" id="NF001484">
    <property type="entry name" value="PRK00331.1"/>
    <property type="match status" value="1"/>
</dbReference>
<evidence type="ECO:0000256" key="6">
    <source>
        <dbReference type="ARBA" id="ARBA00022737"/>
    </source>
</evidence>
<evidence type="ECO:0000256" key="3">
    <source>
        <dbReference type="ARBA" id="ARBA00016090"/>
    </source>
</evidence>
<reference evidence="11 12" key="1">
    <citation type="submission" date="2023-08" db="EMBL/GenBank/DDBJ databases">
        <title>Rhodoferax potami sp. nov. and Rhodoferax mekongensis sp. nov., isolated from the Mekong River in Thailand.</title>
        <authorList>
            <person name="Kitikhun S."/>
            <person name="Charoenyingcharoen P."/>
            <person name="Siriarchawattana P."/>
            <person name="Likhitrattanapisal S."/>
            <person name="Nilsakha T."/>
            <person name="Chanpet A."/>
            <person name="Rattanawaree P."/>
            <person name="Ingsriswang S."/>
        </authorList>
    </citation>
    <scope>NUCLEOTIDE SEQUENCE [LARGE SCALE GENOMIC DNA]</scope>
    <source>
        <strain evidence="11 12">TBRC 17660</strain>
    </source>
</reference>
<evidence type="ECO:0000259" key="9">
    <source>
        <dbReference type="PROSITE" id="PS51278"/>
    </source>
</evidence>
<evidence type="ECO:0000256" key="2">
    <source>
        <dbReference type="ARBA" id="ARBA00012916"/>
    </source>
</evidence>
<dbReference type="PANTHER" id="PTHR10937:SF0">
    <property type="entry name" value="GLUTAMINE--FRUCTOSE-6-PHOSPHATE TRANSAMINASE (ISOMERIZING)"/>
    <property type="match status" value="1"/>
</dbReference>
<feature type="active site" description="For Fru-6P isomerization activity" evidence="8">
    <location>
        <position position="626"/>
    </location>
</feature>
<evidence type="ECO:0000256" key="5">
    <source>
        <dbReference type="ARBA" id="ARBA00022679"/>
    </source>
</evidence>
<protein>
    <recommendedName>
        <fullName evidence="3 8">Glutamine--fructose-6-phosphate aminotransferase [isomerizing]</fullName>
        <ecNumber evidence="2 8">2.6.1.16</ecNumber>
    </recommendedName>
    <alternativeName>
        <fullName evidence="8">D-fructose-6-phosphate amidotransferase</fullName>
    </alternativeName>
    <alternativeName>
        <fullName evidence="8">GFAT</fullName>
    </alternativeName>
    <alternativeName>
        <fullName evidence="8">Glucosamine-6-phosphate synthase</fullName>
    </alternativeName>
    <alternativeName>
        <fullName evidence="8">Hexosephosphate aminotransferase</fullName>
    </alternativeName>
    <alternativeName>
        <fullName evidence="8">L-glutamine--D-fructose-6-phosphate amidotransferase</fullName>
    </alternativeName>
</protein>
<feature type="domain" description="SIS" evidence="10">
    <location>
        <begin position="480"/>
        <end position="621"/>
    </location>
</feature>
<evidence type="ECO:0000256" key="8">
    <source>
        <dbReference type="HAMAP-Rule" id="MF_00164"/>
    </source>
</evidence>
<evidence type="ECO:0000256" key="4">
    <source>
        <dbReference type="ARBA" id="ARBA00022576"/>
    </source>
</evidence>
<dbReference type="NCBIfam" id="TIGR01135">
    <property type="entry name" value="glmS"/>
    <property type="match status" value="1"/>
</dbReference>
<comment type="subcellular location">
    <subcellularLocation>
        <location evidence="8">Cytoplasm</location>
    </subcellularLocation>
</comment>
<evidence type="ECO:0000256" key="7">
    <source>
        <dbReference type="ARBA" id="ARBA00022962"/>
    </source>
</evidence>
<dbReference type="EMBL" id="JAVBIK010000001">
    <property type="protein sequence ID" value="MDT7518261.1"/>
    <property type="molecule type" value="Genomic_DNA"/>
</dbReference>
<organism evidence="11 12">
    <name type="scientific">Rhodoferax potami</name>
    <dbReference type="NCBI Taxonomy" id="3068338"/>
    <lineage>
        <taxon>Bacteria</taxon>
        <taxon>Pseudomonadati</taxon>
        <taxon>Pseudomonadota</taxon>
        <taxon>Betaproteobacteria</taxon>
        <taxon>Burkholderiales</taxon>
        <taxon>Comamonadaceae</taxon>
        <taxon>Rhodoferax</taxon>
    </lineage>
</organism>
<dbReference type="InterPro" id="IPR017932">
    <property type="entry name" value="GATase_2_dom"/>
</dbReference>
<proteinExistence type="inferred from homology"/>
<dbReference type="SUPFAM" id="SSF56235">
    <property type="entry name" value="N-terminal nucleophile aminohydrolases (Ntn hydrolases)"/>
    <property type="match status" value="1"/>
</dbReference>
<dbReference type="Proteomes" id="UP001321700">
    <property type="component" value="Unassembled WGS sequence"/>
</dbReference>
<dbReference type="PANTHER" id="PTHR10937">
    <property type="entry name" value="GLUCOSAMINE--FRUCTOSE-6-PHOSPHATE AMINOTRANSFERASE, ISOMERIZING"/>
    <property type="match status" value="1"/>
</dbReference>
<sequence length="631" mass="67940">MCGIVGAVSTRNIVPVLVQGLERLEYRGYDSCGVAVYGLGAQSGLRRARSTARVSELMEQVAAGDVQGHLGIAHTRWATHGAPVVHNAHPHFSHGTGADAESKPGRIALVHNGIIENHDELRAALKAKGYVFHSQTDTEVIAHLVDSLYDGDLFEAVKAAVLQLHGAYAIAVFCKDEPQRLIGARAGSPLILGVGKDGQEHFLASDAMALAGVTDQIVYLEEGDVVDLQLGKYWLFDKAHKAVAPAQRPVKTVVAHSGAAELGPYRHYMQKEIFEQPRAIADTLEGVEGIVPELFDQQGNHQPGANAARVFQQIDNVLILACGTSYYSGCAAKYWIESIAKIPCNVEVASEYRYRDSVPNPKTLVVTITQSGETADTLAALRHAQSLGMQHTLTICNVATSAMVRECSLAYVTRAGVEIGVASTKAFTTQLAGLFLLTLCLAQAKGRLSDADEARHLKAMRHLPAALQAVLALEPQIIAWADDFAKKENALFLGRGLHYPIALEGALKLKEITYIHAEAYAAGELKHGPLALVTSDMPVVTVAPNDALLEKLKSNMHEVRARGGVLYVLADADTKIESGEGLHVIRMPEHYGELSPLLHVVPLQLLSYHTALAKGTDVDKPRNLAKSVTVE</sequence>
<evidence type="ECO:0000259" key="10">
    <source>
        <dbReference type="PROSITE" id="PS51464"/>
    </source>
</evidence>
<dbReference type="CDD" id="cd05009">
    <property type="entry name" value="SIS_GlmS_GlmD_2"/>
    <property type="match status" value="1"/>
</dbReference>
<feature type="domain" description="Glutamine amidotransferase type-2" evidence="9">
    <location>
        <begin position="2"/>
        <end position="231"/>
    </location>
</feature>
<dbReference type="HAMAP" id="MF_00164">
    <property type="entry name" value="GlmS"/>
    <property type="match status" value="1"/>
</dbReference>
<dbReference type="InterPro" id="IPR047084">
    <property type="entry name" value="GFAT_N"/>
</dbReference>
<dbReference type="PROSITE" id="PS51464">
    <property type="entry name" value="SIS"/>
    <property type="match status" value="2"/>
</dbReference>